<dbReference type="InterPro" id="IPR006656">
    <property type="entry name" value="Mopterin_OxRdtase"/>
</dbReference>
<evidence type="ECO:0000256" key="2">
    <source>
        <dbReference type="ARBA" id="ARBA00023002"/>
    </source>
</evidence>
<gene>
    <name evidence="7" type="ORF">SAMN02745123_00478</name>
</gene>
<keyword evidence="1" id="KW-0479">Metal-binding</keyword>
<dbReference type="InterPro" id="IPR006657">
    <property type="entry name" value="MoPterin_dinucl-bd_dom"/>
</dbReference>
<dbReference type="EMBL" id="FRAR01000006">
    <property type="protein sequence ID" value="SHK05259.1"/>
    <property type="molecule type" value="Genomic_DNA"/>
</dbReference>
<keyword evidence="4" id="KW-0411">Iron-sulfur</keyword>
<accession>A0A1M6PBB1</accession>
<dbReference type="STRING" id="1121421.SAMN02745123_00478"/>
<dbReference type="Gene3D" id="2.40.40.20">
    <property type="match status" value="1"/>
</dbReference>
<reference evidence="8" key="1">
    <citation type="submission" date="2016-11" db="EMBL/GenBank/DDBJ databases">
        <authorList>
            <person name="Varghese N."/>
            <person name="Submissions S."/>
        </authorList>
    </citation>
    <scope>NUCLEOTIDE SEQUENCE [LARGE SCALE GENOMIC DNA]</scope>
    <source>
        <strain evidence="8">DSM 10349</strain>
    </source>
</reference>
<evidence type="ECO:0000259" key="5">
    <source>
        <dbReference type="Pfam" id="PF00384"/>
    </source>
</evidence>
<evidence type="ECO:0000256" key="1">
    <source>
        <dbReference type="ARBA" id="ARBA00022723"/>
    </source>
</evidence>
<evidence type="ECO:0000313" key="7">
    <source>
        <dbReference type="EMBL" id="SHK05259.1"/>
    </source>
</evidence>
<protein>
    <submittedName>
        <fullName evidence="7">Formate dehydrogenase major subunit</fullName>
    </submittedName>
</protein>
<name>A0A1M6PBB1_9FIRM</name>
<keyword evidence="3" id="KW-0408">Iron</keyword>
<dbReference type="GO" id="GO:0016020">
    <property type="term" value="C:membrane"/>
    <property type="evidence" value="ECO:0007669"/>
    <property type="project" value="TreeGrafter"/>
</dbReference>
<dbReference type="AlphaFoldDB" id="A0A1M6PBB1"/>
<evidence type="ECO:0000256" key="3">
    <source>
        <dbReference type="ARBA" id="ARBA00023004"/>
    </source>
</evidence>
<dbReference type="Pfam" id="PF01568">
    <property type="entry name" value="Molydop_binding"/>
    <property type="match status" value="1"/>
</dbReference>
<dbReference type="GO" id="GO:0046872">
    <property type="term" value="F:metal ion binding"/>
    <property type="evidence" value="ECO:0007669"/>
    <property type="project" value="UniProtKB-KW"/>
</dbReference>
<feature type="domain" description="Molybdopterin dinucleotide-binding" evidence="6">
    <location>
        <begin position="413"/>
        <end position="518"/>
    </location>
</feature>
<dbReference type="Pfam" id="PF00384">
    <property type="entry name" value="Molybdopterin"/>
    <property type="match status" value="1"/>
</dbReference>
<dbReference type="GO" id="GO:0022904">
    <property type="term" value="P:respiratory electron transport chain"/>
    <property type="evidence" value="ECO:0007669"/>
    <property type="project" value="TreeGrafter"/>
</dbReference>
<dbReference type="SUPFAM" id="SSF50692">
    <property type="entry name" value="ADC-like"/>
    <property type="match status" value="1"/>
</dbReference>
<dbReference type="InterPro" id="IPR009010">
    <property type="entry name" value="Asp_de-COase-like_dom_sf"/>
</dbReference>
<dbReference type="PANTHER" id="PTHR43105">
    <property type="entry name" value="RESPIRATORY NITRATE REDUCTASE"/>
    <property type="match status" value="1"/>
</dbReference>
<dbReference type="Gene3D" id="3.40.50.740">
    <property type="match status" value="1"/>
</dbReference>
<keyword evidence="2" id="KW-0560">Oxidoreductase</keyword>
<dbReference type="GO" id="GO:0051536">
    <property type="term" value="F:iron-sulfur cluster binding"/>
    <property type="evidence" value="ECO:0007669"/>
    <property type="project" value="UniProtKB-KW"/>
</dbReference>
<evidence type="ECO:0000256" key="4">
    <source>
        <dbReference type="ARBA" id="ARBA00023014"/>
    </source>
</evidence>
<sequence length="524" mass="57282">MTNSIDEIAGADFILAIGSNTTEAHPIISLRIRKAVQRGATLVVVDPRKTELAELAGQHLQLVSGTDIILLNSLVHVILEEELWDQEFVRSRCEGLADLKQAVKSYTPEYAEQLTGIPAAVLRQTARGYAQAAKATVVYTMGLTQHVSGTDNVLALANLVLLCGQIGRESTGINPLRGQNNVQGACDMGALPNFFTGYQPVADDAYRQKFAEAWGGPLPAQPGLTLGQMMDAAQQETLKAMYIVGENPVLADADAHHVADGLAKLDFLVVQDIFLTETAKLADVVLPAVSFAEKDGTFTNTERRVQRVRQAVPPLGDSLADWQIISALSNLLGYPMSYGHPEEIFRELAKVTPSYAGISYARLEQAGIQWPCPQADHPGTPFLHQGEFVRGKGKFHAVHYLSPAELPNEQYPLLLNTGRRLFHYHTGSMTLRTGLQEICPEERLDVSLQDATALGLNQGERVRLTSRRGTVISSIHISDRVPRGMVFASFHFPEVAINQLTNDARCAKSNISEFKICAVKIEKI</sequence>
<keyword evidence="8" id="KW-1185">Reference proteome</keyword>
<dbReference type="PANTHER" id="PTHR43105:SF14">
    <property type="entry name" value="FORMATE DEHYDROGENASE H"/>
    <property type="match status" value="1"/>
</dbReference>
<organism evidence="7 8">
    <name type="scientific">Desulforamulus aeronauticus DSM 10349</name>
    <dbReference type="NCBI Taxonomy" id="1121421"/>
    <lineage>
        <taxon>Bacteria</taxon>
        <taxon>Bacillati</taxon>
        <taxon>Bacillota</taxon>
        <taxon>Clostridia</taxon>
        <taxon>Eubacteriales</taxon>
        <taxon>Peptococcaceae</taxon>
        <taxon>Desulforamulus</taxon>
    </lineage>
</organism>
<dbReference type="SUPFAM" id="SSF53706">
    <property type="entry name" value="Formate dehydrogenase/DMSO reductase, domains 1-3"/>
    <property type="match status" value="1"/>
</dbReference>
<dbReference type="GO" id="GO:0043546">
    <property type="term" value="F:molybdopterin cofactor binding"/>
    <property type="evidence" value="ECO:0007669"/>
    <property type="project" value="InterPro"/>
</dbReference>
<evidence type="ECO:0000259" key="6">
    <source>
        <dbReference type="Pfam" id="PF01568"/>
    </source>
</evidence>
<dbReference type="GO" id="GO:0003954">
    <property type="term" value="F:NADH dehydrogenase activity"/>
    <property type="evidence" value="ECO:0007669"/>
    <property type="project" value="TreeGrafter"/>
</dbReference>
<dbReference type="InterPro" id="IPR050123">
    <property type="entry name" value="Prok_molybdopt-oxidoreductase"/>
</dbReference>
<feature type="domain" description="Molybdopterin oxidoreductase" evidence="5">
    <location>
        <begin position="1"/>
        <end position="330"/>
    </location>
</feature>
<dbReference type="Gene3D" id="3.40.228.10">
    <property type="entry name" value="Dimethylsulfoxide Reductase, domain 2"/>
    <property type="match status" value="1"/>
</dbReference>
<proteinExistence type="predicted"/>
<evidence type="ECO:0000313" key="8">
    <source>
        <dbReference type="Proteomes" id="UP000183997"/>
    </source>
</evidence>
<dbReference type="Proteomes" id="UP000183997">
    <property type="component" value="Unassembled WGS sequence"/>
</dbReference>